<dbReference type="AlphaFoldDB" id="A0A1J5R5Z9"/>
<evidence type="ECO:0000256" key="1">
    <source>
        <dbReference type="SAM" id="MobiDB-lite"/>
    </source>
</evidence>
<name>A0A1J5R5Z9_9ZZZZ</name>
<accession>A0A1J5R5Z9</accession>
<gene>
    <name evidence="2" type="ORF">GALL_330330</name>
</gene>
<dbReference type="EMBL" id="MLJW01000565">
    <property type="protein sequence ID" value="OIQ85139.1"/>
    <property type="molecule type" value="Genomic_DNA"/>
</dbReference>
<reference evidence="2" key="1">
    <citation type="submission" date="2016-10" db="EMBL/GenBank/DDBJ databases">
        <title>Sequence of Gallionella enrichment culture.</title>
        <authorList>
            <person name="Poehlein A."/>
            <person name="Muehling M."/>
            <person name="Daniel R."/>
        </authorList>
    </citation>
    <scope>NUCLEOTIDE SEQUENCE</scope>
</reference>
<organism evidence="2">
    <name type="scientific">mine drainage metagenome</name>
    <dbReference type="NCBI Taxonomy" id="410659"/>
    <lineage>
        <taxon>unclassified sequences</taxon>
        <taxon>metagenomes</taxon>
        <taxon>ecological metagenomes</taxon>
    </lineage>
</organism>
<evidence type="ECO:0000313" key="2">
    <source>
        <dbReference type="EMBL" id="OIQ85139.1"/>
    </source>
</evidence>
<sequence>MDTTEELRTARGHVTLRDHQRLRDALADVDHEGWSGKTATALLSFVRVDLVRPLVVDLGLRGAAASQAEATGWGVAWEVLREPGLRSAVSPWGVVWTAVRRAVLGEIVAARYCTSARKAWRICSGESPVGFAPQLVEIDGLSTGSIDSAWGAEPTGAEFGVVLGPILGALVQEGWEPAVVAGLVERIAATAEPGATQKVAKAGWRPIAEELGIEAWRVRRLMVALLGEPGWPGLIERVMDGGCAVLNDAGAKAAAMSTLTQWMRPPRGAARTAEARSDRRRTPQAA</sequence>
<feature type="region of interest" description="Disordered" evidence="1">
    <location>
        <begin position="264"/>
        <end position="286"/>
    </location>
</feature>
<proteinExistence type="predicted"/>
<comment type="caution">
    <text evidence="2">The sequence shown here is derived from an EMBL/GenBank/DDBJ whole genome shotgun (WGS) entry which is preliminary data.</text>
</comment>
<protein>
    <submittedName>
        <fullName evidence="2">Uncharacterized protein</fullName>
    </submittedName>
</protein>
<feature type="compositionally biased region" description="Basic and acidic residues" evidence="1">
    <location>
        <begin position="273"/>
        <end position="286"/>
    </location>
</feature>